<proteinExistence type="inferred from homology"/>
<evidence type="ECO:0000256" key="7">
    <source>
        <dbReference type="ARBA" id="ARBA00023065"/>
    </source>
</evidence>
<keyword evidence="6" id="KW-0408">Iron</keyword>
<evidence type="ECO:0000256" key="10">
    <source>
        <dbReference type="ARBA" id="ARBA00023237"/>
    </source>
</evidence>
<dbReference type="InterPro" id="IPR036942">
    <property type="entry name" value="Beta-barrel_TonB_sf"/>
</dbReference>
<keyword evidence="4" id="KW-0410">Iron transport</keyword>
<keyword evidence="8 12" id="KW-0798">TonB box</keyword>
<dbReference type="InterPro" id="IPR039426">
    <property type="entry name" value="TonB-dep_rcpt-like"/>
</dbReference>
<organism evidence="15 16">
    <name type="scientific">SAR86 cluster bacterium</name>
    <dbReference type="NCBI Taxonomy" id="2030880"/>
    <lineage>
        <taxon>Bacteria</taxon>
        <taxon>Pseudomonadati</taxon>
        <taxon>Pseudomonadota</taxon>
        <taxon>Gammaproteobacteria</taxon>
        <taxon>SAR86 cluster</taxon>
    </lineage>
</organism>
<dbReference type="GO" id="GO:0006826">
    <property type="term" value="P:iron ion transport"/>
    <property type="evidence" value="ECO:0007669"/>
    <property type="project" value="UniProtKB-KW"/>
</dbReference>
<evidence type="ECO:0000256" key="11">
    <source>
        <dbReference type="PROSITE-ProRule" id="PRU01360"/>
    </source>
</evidence>
<evidence type="ECO:0000256" key="1">
    <source>
        <dbReference type="ARBA" id="ARBA00004571"/>
    </source>
</evidence>
<dbReference type="Pfam" id="PF07715">
    <property type="entry name" value="Plug"/>
    <property type="match status" value="1"/>
</dbReference>
<keyword evidence="7" id="KW-0406">Ion transport</keyword>
<dbReference type="SUPFAM" id="SSF56935">
    <property type="entry name" value="Porins"/>
    <property type="match status" value="1"/>
</dbReference>
<comment type="subcellular location">
    <subcellularLocation>
        <location evidence="1 11">Cell outer membrane</location>
        <topology evidence="1 11">Multi-pass membrane protein</topology>
    </subcellularLocation>
</comment>
<feature type="domain" description="TonB-dependent receptor-like beta-barrel" evidence="13">
    <location>
        <begin position="535"/>
        <end position="894"/>
    </location>
</feature>
<dbReference type="Gene3D" id="2.40.170.20">
    <property type="entry name" value="TonB-dependent receptor, beta-barrel domain"/>
    <property type="match status" value="2"/>
</dbReference>
<dbReference type="AlphaFoldDB" id="A0A973A8V0"/>
<feature type="domain" description="TonB-dependent receptor plug" evidence="14">
    <location>
        <begin position="26"/>
        <end position="129"/>
    </location>
</feature>
<evidence type="ECO:0000259" key="13">
    <source>
        <dbReference type="Pfam" id="PF00593"/>
    </source>
</evidence>
<comment type="similarity">
    <text evidence="11 12">Belongs to the TonB-dependent receptor family.</text>
</comment>
<keyword evidence="3 11" id="KW-1134">Transmembrane beta strand</keyword>
<evidence type="ECO:0000313" key="16">
    <source>
        <dbReference type="Proteomes" id="UP000754644"/>
    </source>
</evidence>
<sequence length="933" mass="101887">MPTQLLAADRQIEEVVVTAERKESSVQDTSISITAFTSEMIDDFGIRNQSDLQNMIPATTIQPYDSAIRGVGRNFRNLGGDPGVATYMNGIYSEDLYTATIGSFWDIDRIEVLRGPQGTLYGRNAVGGAMNFLYKKPTDELEFAAKGIAGSYGTQDFYGMVSGPLIAEILNGRLTFSSREHDGWVEEKGFGEDLDSGDEENVSLSLEWQVNDSMTVNLRSNLAKVDRVMGGADGGGLIVLNGENSAPGGDGLRNYTRLNNALRVVDATNTTNPLASTFIDPTQPVLNYTNPTTGDLITAQYVRPGVDTGFYRANMAQGATDANGQPLNPSSCVITDRENIDGNDLCAYTNGLNREQFDQQGNQLEFTYDIRDGLTFKYLFGYSELLYERTTDDDNTANTTRDNQYYVNHEAEYASHEFQLFWDVGDALTFTSGIFFYNAAIDQRYDFYSSVGQTQYTDPAFALDTILATVAPGAVPGDPALTFLTGTTTPVSLASAKAAGIDAPIGTATVTAGPYLGGSTLGSVEHGPATIGTERLVNNQTKRDAFAAYTQGVWDINELFTLTAGIRYARDEVKGEEVLARYAENGDILAAVGLNLATANIVRGAISPTTLQPTGVVEPWLNGVPITFGLYRQLEREDSKVTWRVNLDYNISDDTMMYANVTTGYRSGGFNLAFFSQTPAYEPEELIAYEVGYKTQMLNNTLQLNGSIYRYNYDSIHTRTEEACPPVATEQSLQSACAVVASTTSVQAAPGAVINGLEVEVLWLPTDELTVGGNFSYTDTEYTESFFVVDGTDPTTPGVLYTDLTNPDRVRDIKGRSLPQVPKTKGSLYGVYALDFDDAGKVDLMMTYSYIDDVYFSAFESALDLAPAYDRIDLRATWTSASDEWTVSGFVNNVQNDIGIRQILASGAEDGYKRTAQVTEPRVYGVEVSYTLR</sequence>
<evidence type="ECO:0000256" key="8">
    <source>
        <dbReference type="ARBA" id="ARBA00023077"/>
    </source>
</evidence>
<dbReference type="GO" id="GO:0009279">
    <property type="term" value="C:cell outer membrane"/>
    <property type="evidence" value="ECO:0007669"/>
    <property type="project" value="UniProtKB-SubCell"/>
</dbReference>
<evidence type="ECO:0000256" key="9">
    <source>
        <dbReference type="ARBA" id="ARBA00023136"/>
    </source>
</evidence>
<reference evidence="15" key="1">
    <citation type="submission" date="2020-05" db="EMBL/GenBank/DDBJ databases">
        <title>Sulfur intermediates as new biogeochemical hubs in an aquatic model microbial ecosystem.</title>
        <authorList>
            <person name="Vigneron A."/>
        </authorList>
    </citation>
    <scope>NUCLEOTIDE SEQUENCE</scope>
    <source>
        <strain evidence="15">Bin.250</strain>
    </source>
</reference>
<evidence type="ECO:0000313" key="15">
    <source>
        <dbReference type="EMBL" id="NQV65550.1"/>
    </source>
</evidence>
<protein>
    <submittedName>
        <fullName evidence="15">TonB-dependent receptor</fullName>
    </submittedName>
</protein>
<keyword evidence="9 11" id="KW-0472">Membrane</keyword>
<gene>
    <name evidence="15" type="ORF">HQ497_09310</name>
</gene>
<evidence type="ECO:0000256" key="5">
    <source>
        <dbReference type="ARBA" id="ARBA00022692"/>
    </source>
</evidence>
<dbReference type="PROSITE" id="PS52016">
    <property type="entry name" value="TONB_DEPENDENT_REC_3"/>
    <property type="match status" value="1"/>
</dbReference>
<comment type="caution">
    <text evidence="15">The sequence shown here is derived from an EMBL/GenBank/DDBJ whole genome shotgun (WGS) entry which is preliminary data.</text>
</comment>
<dbReference type="PANTHER" id="PTHR32552">
    <property type="entry name" value="FERRICHROME IRON RECEPTOR-RELATED"/>
    <property type="match status" value="1"/>
</dbReference>
<dbReference type="PANTHER" id="PTHR32552:SF81">
    <property type="entry name" value="TONB-DEPENDENT OUTER MEMBRANE RECEPTOR"/>
    <property type="match status" value="1"/>
</dbReference>
<evidence type="ECO:0000259" key="14">
    <source>
        <dbReference type="Pfam" id="PF07715"/>
    </source>
</evidence>
<name>A0A973A8V0_9GAMM</name>
<keyword evidence="2 11" id="KW-0813">Transport</keyword>
<dbReference type="Pfam" id="PF00593">
    <property type="entry name" value="TonB_dep_Rec_b-barrel"/>
    <property type="match status" value="1"/>
</dbReference>
<keyword evidence="15" id="KW-0675">Receptor</keyword>
<evidence type="ECO:0000256" key="2">
    <source>
        <dbReference type="ARBA" id="ARBA00022448"/>
    </source>
</evidence>
<evidence type="ECO:0000256" key="3">
    <source>
        <dbReference type="ARBA" id="ARBA00022452"/>
    </source>
</evidence>
<keyword evidence="10 11" id="KW-0998">Cell outer membrane</keyword>
<keyword evidence="5 11" id="KW-0812">Transmembrane</keyword>
<dbReference type="InterPro" id="IPR012910">
    <property type="entry name" value="Plug_dom"/>
</dbReference>
<evidence type="ECO:0000256" key="4">
    <source>
        <dbReference type="ARBA" id="ARBA00022496"/>
    </source>
</evidence>
<dbReference type="InterPro" id="IPR000531">
    <property type="entry name" value="Beta-barrel_TonB"/>
</dbReference>
<dbReference type="EMBL" id="JABMOJ010000347">
    <property type="protein sequence ID" value="NQV65550.1"/>
    <property type="molecule type" value="Genomic_DNA"/>
</dbReference>
<dbReference type="Proteomes" id="UP000754644">
    <property type="component" value="Unassembled WGS sequence"/>
</dbReference>
<accession>A0A973A8V0</accession>
<evidence type="ECO:0000256" key="12">
    <source>
        <dbReference type="RuleBase" id="RU003357"/>
    </source>
</evidence>
<evidence type="ECO:0000256" key="6">
    <source>
        <dbReference type="ARBA" id="ARBA00023004"/>
    </source>
</evidence>